<name>A0A9P0DLM2_PHACE</name>
<dbReference type="AlphaFoldDB" id="A0A9P0DLM2"/>
<evidence type="ECO:0000313" key="3">
    <source>
        <dbReference type="EMBL" id="CAH1153894.1"/>
    </source>
</evidence>
<proteinExistence type="predicted"/>
<dbReference type="EMBL" id="OU896721">
    <property type="protein sequence ID" value="CAH1153894.1"/>
    <property type="molecule type" value="Genomic_DNA"/>
</dbReference>
<organism evidence="3 4">
    <name type="scientific">Phaedon cochleariae</name>
    <name type="common">Mustard beetle</name>
    <dbReference type="NCBI Taxonomy" id="80249"/>
    <lineage>
        <taxon>Eukaryota</taxon>
        <taxon>Metazoa</taxon>
        <taxon>Ecdysozoa</taxon>
        <taxon>Arthropoda</taxon>
        <taxon>Hexapoda</taxon>
        <taxon>Insecta</taxon>
        <taxon>Pterygota</taxon>
        <taxon>Neoptera</taxon>
        <taxon>Endopterygota</taxon>
        <taxon>Coleoptera</taxon>
        <taxon>Polyphaga</taxon>
        <taxon>Cucujiformia</taxon>
        <taxon>Chrysomeloidea</taxon>
        <taxon>Chrysomelidae</taxon>
        <taxon>Chrysomelinae</taxon>
        <taxon>Chrysomelini</taxon>
        <taxon>Phaedon</taxon>
    </lineage>
</organism>
<evidence type="ECO:0000313" key="4">
    <source>
        <dbReference type="Proteomes" id="UP001153737"/>
    </source>
</evidence>
<reference evidence="3" key="1">
    <citation type="submission" date="2022-01" db="EMBL/GenBank/DDBJ databases">
        <authorList>
            <person name="King R."/>
        </authorList>
    </citation>
    <scope>NUCLEOTIDE SEQUENCE</scope>
</reference>
<sequence length="440" mass="51046">MDKFVFKINTKQHSENTQSDPVPSTSKVAEPEPIAIIEVDEELDEGVDEYFEKENKNENLKPNSEIARGVCLKRQKATRLIVGVLAPYFMKETIADIKENYFSIIIDETTELASQKSMVVIFRYWKEGKVTDRLLDLIEVHSATGESLFNTIKSIMDRNGIPYGKIIGFAADNASTMMRVWQGVQARLRELVPNIYIYAHAIHCTFVLQLLPRNCPNQLNSLLGIYSYFSHSSKRIAHLQECQIFSNEKPHKMLYPNQTRLLLEHWNSLRLFFQREALEDNLPSARAILNALNNQEYKIYFLFLSYVLELITKVNIELQSETPKLPIFLNRITTLYKTILKCFIKKTLIQKIETEYIDVNNPSNYVSLENVHVGAKLDALIKSGYLNLSLPVSNNFRQRALDFYVEFCNQVKQIFKFNDPYLKYASNFTPDFIWRCDVNC</sequence>
<keyword evidence="4" id="KW-1185">Reference proteome</keyword>
<evidence type="ECO:0000259" key="2">
    <source>
        <dbReference type="Pfam" id="PF14291"/>
    </source>
</evidence>
<gene>
    <name evidence="3" type="ORF">PHAECO_LOCUS4725</name>
</gene>
<evidence type="ECO:0000256" key="1">
    <source>
        <dbReference type="SAM" id="MobiDB-lite"/>
    </source>
</evidence>
<reference evidence="3" key="2">
    <citation type="submission" date="2022-10" db="EMBL/GenBank/DDBJ databases">
        <authorList>
            <consortium name="ENA_rothamsted_submissions"/>
            <consortium name="culmorum"/>
            <person name="King R."/>
        </authorList>
    </citation>
    <scope>NUCLEOTIDE SEQUENCE</scope>
</reference>
<dbReference type="PANTHER" id="PTHR37162:SF1">
    <property type="entry name" value="BED-TYPE DOMAIN-CONTAINING PROTEIN"/>
    <property type="match status" value="1"/>
</dbReference>
<dbReference type="InterPro" id="IPR025398">
    <property type="entry name" value="DUF4371"/>
</dbReference>
<feature type="region of interest" description="Disordered" evidence="1">
    <location>
        <begin position="8"/>
        <end position="30"/>
    </location>
</feature>
<protein>
    <recommendedName>
        <fullName evidence="2">DUF4371 domain-containing protein</fullName>
    </recommendedName>
</protein>
<accession>A0A9P0DLM2</accession>
<dbReference type="PANTHER" id="PTHR37162">
    <property type="entry name" value="HAT FAMILY DIMERISATION DOMAINCONTAINING PROTEIN-RELATED"/>
    <property type="match status" value="1"/>
</dbReference>
<dbReference type="Pfam" id="PF14291">
    <property type="entry name" value="DUF4371"/>
    <property type="match status" value="1"/>
</dbReference>
<dbReference type="SUPFAM" id="SSF53098">
    <property type="entry name" value="Ribonuclease H-like"/>
    <property type="match status" value="1"/>
</dbReference>
<dbReference type="InterPro" id="IPR012337">
    <property type="entry name" value="RNaseH-like_sf"/>
</dbReference>
<dbReference type="OrthoDB" id="6781255at2759"/>
<feature type="compositionally biased region" description="Polar residues" evidence="1">
    <location>
        <begin position="9"/>
        <end position="27"/>
    </location>
</feature>
<feature type="domain" description="DUF4371" evidence="2">
    <location>
        <begin position="84"/>
        <end position="179"/>
    </location>
</feature>
<dbReference type="Proteomes" id="UP001153737">
    <property type="component" value="Chromosome 15"/>
</dbReference>